<dbReference type="AlphaFoldDB" id="A0A834AWG7"/>
<dbReference type="EMBL" id="JABVXQ010000003">
    <property type="protein sequence ID" value="KAF6119904.1"/>
    <property type="molecule type" value="Genomic_DNA"/>
</dbReference>
<gene>
    <name evidence="1" type="ORF">HJG60_010287</name>
</gene>
<name>A0A834AWG7_9CHIR</name>
<protein>
    <submittedName>
        <fullName evidence="1">Uncharacterized protein</fullName>
    </submittedName>
</protein>
<accession>A0A834AWG7</accession>
<evidence type="ECO:0000313" key="1">
    <source>
        <dbReference type="EMBL" id="KAF6119904.1"/>
    </source>
</evidence>
<organism evidence="1 2">
    <name type="scientific">Phyllostomus discolor</name>
    <name type="common">pale spear-nosed bat</name>
    <dbReference type="NCBI Taxonomy" id="89673"/>
    <lineage>
        <taxon>Eukaryota</taxon>
        <taxon>Metazoa</taxon>
        <taxon>Chordata</taxon>
        <taxon>Craniata</taxon>
        <taxon>Vertebrata</taxon>
        <taxon>Euteleostomi</taxon>
        <taxon>Mammalia</taxon>
        <taxon>Eutheria</taxon>
        <taxon>Laurasiatheria</taxon>
        <taxon>Chiroptera</taxon>
        <taxon>Yangochiroptera</taxon>
        <taxon>Phyllostomidae</taxon>
        <taxon>Phyllostominae</taxon>
        <taxon>Phyllostomus</taxon>
    </lineage>
</organism>
<reference evidence="1 2" key="1">
    <citation type="journal article" date="2020" name="Nature">
        <title>Six reference-quality genomes reveal evolution of bat adaptations.</title>
        <authorList>
            <person name="Jebb D."/>
            <person name="Huang Z."/>
            <person name="Pippel M."/>
            <person name="Hughes G.M."/>
            <person name="Lavrichenko K."/>
            <person name="Devanna P."/>
            <person name="Winkler S."/>
            <person name="Jermiin L.S."/>
            <person name="Skirmuntt E.C."/>
            <person name="Katzourakis A."/>
            <person name="Burkitt-Gray L."/>
            <person name="Ray D.A."/>
            <person name="Sullivan K.A.M."/>
            <person name="Roscito J.G."/>
            <person name="Kirilenko B.M."/>
            <person name="Davalos L.M."/>
            <person name="Corthals A.P."/>
            <person name="Power M.L."/>
            <person name="Jones G."/>
            <person name="Ransome R.D."/>
            <person name="Dechmann D.K.N."/>
            <person name="Locatelli A.G."/>
            <person name="Puechmaille S.J."/>
            <person name="Fedrigo O."/>
            <person name="Jarvis E.D."/>
            <person name="Hiller M."/>
            <person name="Vernes S.C."/>
            <person name="Myers E.W."/>
            <person name="Teeling E.C."/>
        </authorList>
    </citation>
    <scope>NUCLEOTIDE SEQUENCE [LARGE SCALE GENOMIC DNA]</scope>
    <source>
        <strain evidence="1">Bat1K_MPI-CBG_1</strain>
    </source>
</reference>
<comment type="caution">
    <text evidence="1">The sequence shown here is derived from an EMBL/GenBank/DDBJ whole genome shotgun (WGS) entry which is preliminary data.</text>
</comment>
<dbReference type="Proteomes" id="UP000664940">
    <property type="component" value="Unassembled WGS sequence"/>
</dbReference>
<evidence type="ECO:0000313" key="2">
    <source>
        <dbReference type="Proteomes" id="UP000664940"/>
    </source>
</evidence>
<sequence>MEDTAVPALSEGAAVIQLQDQDIGYSPAQHMLFSPHSCSCSRPTLQISLKQQYVSTSPPDPSSQAPFVAPTLQTQPCGKSINTATVQPASRTPEPLALRASCTPDPSFMAAWCVPTPDILSLPRARQCPRALSHCHLSSMAAP</sequence>
<proteinExistence type="predicted"/>